<keyword evidence="15" id="KW-0378">Hydrolase</keyword>
<dbReference type="Gene3D" id="3.40.1110.10">
    <property type="entry name" value="Calcium-transporting ATPase, cytoplasmic domain N"/>
    <property type="match status" value="1"/>
</dbReference>
<dbReference type="PRINTS" id="PR00119">
    <property type="entry name" value="CATATPASE"/>
</dbReference>
<protein>
    <recommendedName>
        <fullName evidence="11">Cd(2+)-exporting ATPase</fullName>
        <ecNumber evidence="11">7.2.2.21</ecNumber>
    </recommendedName>
</protein>
<sequence>MSSAAFLEFRLEGLSCADCAAKLERNIAALPGVEQAKLNFAAAKLTVRGDVQASLIIDEARRDGVRAIPAHQDREADQIAFWKKHHRAIFSGLAGILVATGWLVHYALGMESWAKLLYTATIAVGGYAVGKKALVSLGRHRLDMNVLMSIAVIGAVLIGEWSEGATVAFLFSVSEALESYTMDKARNSIRNLMNLAPDTAIVIRNGQEIQLPVKDVIIGDMLVVRPGEKIAMDGIITNGHSSINQATITGESVPVDRGPGGEVYAGTINGEGSLMVRVTKLVQDNTISRIIHLVEEAQGQRAPSQAFVDRFAAVYTPVVITLAALIVVIPPLLLNQPWAPWIYRGLALLVVACPCALVISTPVAIVSAIGNAARHGVLIKGGIHLEEVSRLRALAFDKTGTLTKGLPEVTQVIPADHISESELLTIAGAVEHHSEHPLARAIVAKTRDINIYPTPAENFQALTGLGARATVNGQNILVGSPRLLEQNGINIAGWQEALASLFSLGNTVVMVAREKEVLGCIGLADRVRPMAADSVAKLSKLGISPLIMLTGDNRQTAEVIAAQAGIDDFRANLLPQDKVAEIKKMRQELGFIGMVGDGINDAPALAAANVGIAMGGAGSDAALETADLVLMGDDLSKLPFTVRMARSAMQVIKQNITFAIGIKLLAVLAVFPGWLTLWLAILADMGATIMVTLNSIRLVGIKPDGGSDFTIDPVPGCGGNKPDPATGG</sequence>
<dbReference type="RefSeq" id="WP_003543034.1">
    <property type="nucleotide sequence ID" value="NC_015565.1"/>
</dbReference>
<dbReference type="GO" id="GO:0046872">
    <property type="term" value="F:metal ion binding"/>
    <property type="evidence" value="ECO:0007669"/>
    <property type="project" value="UniProtKB-KW"/>
</dbReference>
<dbReference type="HOGENOM" id="CLU_001771_6_4_9"/>
<dbReference type="NCBIfam" id="TIGR01511">
    <property type="entry name" value="ATPase-IB1_Cu"/>
    <property type="match status" value="1"/>
</dbReference>
<dbReference type="InterPro" id="IPR044492">
    <property type="entry name" value="P_typ_ATPase_HD_dom"/>
</dbReference>
<keyword evidence="13" id="KW-1003">Cell membrane</keyword>
<dbReference type="SUPFAM" id="SSF81653">
    <property type="entry name" value="Calcium ATPase, transduction domain A"/>
    <property type="match status" value="1"/>
</dbReference>
<evidence type="ECO:0000256" key="11">
    <source>
        <dbReference type="ARBA" id="ARBA00039103"/>
    </source>
</evidence>
<keyword evidence="8" id="KW-1278">Translocase</keyword>
<dbReference type="GO" id="GO:0016887">
    <property type="term" value="F:ATP hydrolysis activity"/>
    <property type="evidence" value="ECO:0007669"/>
    <property type="project" value="InterPro"/>
</dbReference>
<dbReference type="Gene3D" id="2.70.150.10">
    <property type="entry name" value="Calcium-transporting ATPase, cytoplasmic transduction domain A"/>
    <property type="match status" value="1"/>
</dbReference>
<evidence type="ECO:0000256" key="9">
    <source>
        <dbReference type="ARBA" id="ARBA00022989"/>
    </source>
</evidence>
<dbReference type="InterPro" id="IPR018303">
    <property type="entry name" value="ATPase_P-typ_P_site"/>
</dbReference>
<comment type="catalytic activity">
    <reaction evidence="12">
        <text>Cd(2+)(in) + ATP + H2O = Cd(2+)(out) + ADP + phosphate + H(+)</text>
        <dbReference type="Rhea" id="RHEA:12132"/>
        <dbReference type="ChEBI" id="CHEBI:15377"/>
        <dbReference type="ChEBI" id="CHEBI:15378"/>
        <dbReference type="ChEBI" id="CHEBI:30616"/>
        <dbReference type="ChEBI" id="CHEBI:43474"/>
        <dbReference type="ChEBI" id="CHEBI:48775"/>
        <dbReference type="ChEBI" id="CHEBI:456216"/>
        <dbReference type="EC" id="7.2.2.21"/>
    </reaction>
</comment>
<feature type="transmembrane region" description="Helical" evidence="13">
    <location>
        <begin position="113"/>
        <end position="130"/>
    </location>
</feature>
<evidence type="ECO:0000256" key="12">
    <source>
        <dbReference type="ARBA" id="ARBA00049338"/>
    </source>
</evidence>
<evidence type="ECO:0000256" key="8">
    <source>
        <dbReference type="ARBA" id="ARBA00022967"/>
    </source>
</evidence>
<keyword evidence="3" id="KW-0104">Cadmium</keyword>
<dbReference type="InterPro" id="IPR051014">
    <property type="entry name" value="Cation_Transport_ATPase_IB"/>
</dbReference>
<dbReference type="Gene3D" id="3.30.70.100">
    <property type="match status" value="1"/>
</dbReference>
<dbReference type="InterPro" id="IPR001757">
    <property type="entry name" value="P_typ_ATPase"/>
</dbReference>
<evidence type="ECO:0000256" key="10">
    <source>
        <dbReference type="ARBA" id="ARBA00023136"/>
    </source>
</evidence>
<evidence type="ECO:0000256" key="1">
    <source>
        <dbReference type="ARBA" id="ARBA00004651"/>
    </source>
</evidence>
<comment type="similarity">
    <text evidence="2 13">Belongs to the cation transport ATPase (P-type) (TC 3.A.3) family. Type IB subfamily.</text>
</comment>
<evidence type="ECO:0000259" key="14">
    <source>
        <dbReference type="PROSITE" id="PS50846"/>
    </source>
</evidence>
<evidence type="ECO:0000256" key="13">
    <source>
        <dbReference type="RuleBase" id="RU362081"/>
    </source>
</evidence>
<gene>
    <name evidence="15" type="ordered locus">Desca_1062</name>
</gene>
<evidence type="ECO:0000256" key="4">
    <source>
        <dbReference type="ARBA" id="ARBA00022692"/>
    </source>
</evidence>
<dbReference type="STRING" id="868595.Desca_1062"/>
<feature type="transmembrane region" description="Helical" evidence="13">
    <location>
        <begin position="651"/>
        <end position="671"/>
    </location>
</feature>
<dbReference type="InterPro" id="IPR023299">
    <property type="entry name" value="ATPase_P-typ_cyto_dom_N"/>
</dbReference>
<dbReference type="PANTHER" id="PTHR48085:SF5">
    <property type="entry name" value="CADMIUM_ZINC-TRANSPORTING ATPASE HMA4-RELATED"/>
    <property type="match status" value="1"/>
</dbReference>
<keyword evidence="5 13" id="KW-0479">Metal-binding</keyword>
<name>F6B328_DESCC</name>
<evidence type="ECO:0000256" key="2">
    <source>
        <dbReference type="ARBA" id="ARBA00006024"/>
    </source>
</evidence>
<dbReference type="eggNOG" id="COG2217">
    <property type="taxonomic scope" value="Bacteria"/>
</dbReference>
<keyword evidence="16" id="KW-1185">Reference proteome</keyword>
<feature type="transmembrane region" description="Helical" evidence="13">
    <location>
        <begin position="311"/>
        <end position="334"/>
    </location>
</feature>
<keyword evidence="7 13" id="KW-0067">ATP-binding</keyword>
<dbReference type="PROSITE" id="PS00154">
    <property type="entry name" value="ATPASE_E1_E2"/>
    <property type="match status" value="1"/>
</dbReference>
<dbReference type="Pfam" id="PF00702">
    <property type="entry name" value="Hydrolase"/>
    <property type="match status" value="1"/>
</dbReference>
<dbReference type="PRINTS" id="PR00941">
    <property type="entry name" value="CDATPASE"/>
</dbReference>
<dbReference type="InterPro" id="IPR059000">
    <property type="entry name" value="ATPase_P-type_domA"/>
</dbReference>
<dbReference type="SUPFAM" id="SSF56784">
    <property type="entry name" value="HAD-like"/>
    <property type="match status" value="1"/>
</dbReference>
<dbReference type="NCBIfam" id="TIGR01525">
    <property type="entry name" value="ATPase-IB_hvy"/>
    <property type="match status" value="1"/>
</dbReference>
<dbReference type="Pfam" id="PF00122">
    <property type="entry name" value="E1-E2_ATPase"/>
    <property type="match status" value="1"/>
</dbReference>
<dbReference type="KEGG" id="dca:Desca_1062"/>
<dbReference type="PROSITE" id="PS50846">
    <property type="entry name" value="HMA_2"/>
    <property type="match status" value="1"/>
</dbReference>
<dbReference type="NCBIfam" id="TIGR01494">
    <property type="entry name" value="ATPase_P-type"/>
    <property type="match status" value="1"/>
</dbReference>
<dbReference type="SFLD" id="SFLDF00027">
    <property type="entry name" value="p-type_atpase"/>
    <property type="match status" value="1"/>
</dbReference>
<dbReference type="CDD" id="cd00371">
    <property type="entry name" value="HMA"/>
    <property type="match status" value="1"/>
</dbReference>
<dbReference type="GO" id="GO:0008551">
    <property type="term" value="F:P-type cadmium transporter activity"/>
    <property type="evidence" value="ECO:0007669"/>
    <property type="project" value="UniProtKB-EC"/>
</dbReference>
<evidence type="ECO:0000256" key="7">
    <source>
        <dbReference type="ARBA" id="ARBA00022840"/>
    </source>
</evidence>
<dbReference type="InterPro" id="IPR036163">
    <property type="entry name" value="HMA_dom_sf"/>
</dbReference>
<keyword evidence="9 13" id="KW-1133">Transmembrane helix</keyword>
<dbReference type="GO" id="GO:0005886">
    <property type="term" value="C:plasma membrane"/>
    <property type="evidence" value="ECO:0007669"/>
    <property type="project" value="UniProtKB-SubCell"/>
</dbReference>
<evidence type="ECO:0000256" key="3">
    <source>
        <dbReference type="ARBA" id="ARBA00022539"/>
    </source>
</evidence>
<dbReference type="InterPro" id="IPR023214">
    <property type="entry name" value="HAD_sf"/>
</dbReference>
<dbReference type="SFLD" id="SFLDS00003">
    <property type="entry name" value="Haloacid_Dehalogenase"/>
    <property type="match status" value="1"/>
</dbReference>
<dbReference type="NCBIfam" id="TIGR01512">
    <property type="entry name" value="ATPase-IB2_Cd"/>
    <property type="match status" value="1"/>
</dbReference>
<evidence type="ECO:0000256" key="5">
    <source>
        <dbReference type="ARBA" id="ARBA00022723"/>
    </source>
</evidence>
<evidence type="ECO:0000313" key="15">
    <source>
        <dbReference type="EMBL" id="AEF93932.1"/>
    </source>
</evidence>
<dbReference type="EMBL" id="CP002736">
    <property type="protein sequence ID" value="AEF93932.1"/>
    <property type="molecule type" value="Genomic_DNA"/>
</dbReference>
<reference evidence="15 16" key="1">
    <citation type="submission" date="2011-05" db="EMBL/GenBank/DDBJ databases">
        <title>Complete sequence of Desulfotomaculum carboxydivorans CO-1-SRB.</title>
        <authorList>
            <consortium name="US DOE Joint Genome Institute"/>
            <person name="Lucas S."/>
            <person name="Han J."/>
            <person name="Lapidus A."/>
            <person name="Cheng J.-F."/>
            <person name="Goodwin L."/>
            <person name="Pitluck S."/>
            <person name="Peters L."/>
            <person name="Mikhailova N."/>
            <person name="Lu M."/>
            <person name="Han C."/>
            <person name="Tapia R."/>
            <person name="Land M."/>
            <person name="Hauser L."/>
            <person name="Kyrpides N."/>
            <person name="Ivanova N."/>
            <person name="Pagani I."/>
            <person name="Stams A."/>
            <person name="Plugge C."/>
            <person name="Muyzer G."/>
            <person name="Kuever J."/>
            <person name="Parshina S."/>
            <person name="Ivanova A."/>
            <person name="Nazina T."/>
            <person name="Woyke T."/>
        </authorList>
    </citation>
    <scope>NUCLEOTIDE SEQUENCE [LARGE SCALE GENOMIC DNA]</scope>
    <source>
        <strain evidence="16">DSM 14880 / VKM B-2319 / CO-1-SRB</strain>
    </source>
</reference>
<feature type="domain" description="HMA" evidence="14">
    <location>
        <begin position="5"/>
        <end position="68"/>
    </location>
</feature>
<keyword evidence="10 13" id="KW-0472">Membrane</keyword>
<dbReference type="InterPro" id="IPR023298">
    <property type="entry name" value="ATPase_P-typ_TM_dom_sf"/>
</dbReference>
<evidence type="ECO:0000313" key="16">
    <source>
        <dbReference type="Proteomes" id="UP000009226"/>
    </source>
</evidence>
<dbReference type="SFLD" id="SFLDG00002">
    <property type="entry name" value="C1.7:_P-type_atpase_like"/>
    <property type="match status" value="1"/>
</dbReference>
<organism evidence="15 16">
    <name type="scientific">Desulfotomaculum nigrificans (strain DSM 14880 / VKM B-2319 / CO-1-SRB)</name>
    <name type="common">Desulfotomaculum carboxydivorans</name>
    <dbReference type="NCBI Taxonomy" id="868595"/>
    <lineage>
        <taxon>Bacteria</taxon>
        <taxon>Bacillati</taxon>
        <taxon>Bacillota</taxon>
        <taxon>Clostridia</taxon>
        <taxon>Eubacteriales</taxon>
        <taxon>Desulfotomaculaceae</taxon>
        <taxon>Desulfotomaculum</taxon>
    </lineage>
</organism>
<dbReference type="Gene3D" id="3.40.50.1000">
    <property type="entry name" value="HAD superfamily/HAD-like"/>
    <property type="match status" value="1"/>
</dbReference>
<dbReference type="SUPFAM" id="SSF55008">
    <property type="entry name" value="HMA, heavy metal-associated domain"/>
    <property type="match status" value="1"/>
</dbReference>
<keyword evidence="6 13" id="KW-0547">Nucleotide-binding</keyword>
<dbReference type="CDD" id="cd07545">
    <property type="entry name" value="P-type_ATPase_Cd-like"/>
    <property type="match status" value="1"/>
</dbReference>
<accession>F6B328</accession>
<dbReference type="EC" id="7.2.2.21" evidence="11"/>
<dbReference type="InterPro" id="IPR036412">
    <property type="entry name" value="HAD-like_sf"/>
</dbReference>
<dbReference type="AlphaFoldDB" id="F6B328"/>
<feature type="transmembrane region" description="Helical" evidence="13">
    <location>
        <begin position="88"/>
        <end position="107"/>
    </location>
</feature>
<dbReference type="PANTHER" id="PTHR48085">
    <property type="entry name" value="CADMIUM/ZINC-TRANSPORTING ATPASE HMA2-RELATED"/>
    <property type="match status" value="1"/>
</dbReference>
<comment type="subcellular location">
    <subcellularLocation>
        <location evidence="1">Cell membrane</location>
        <topology evidence="1">Multi-pass membrane protein</topology>
    </subcellularLocation>
</comment>
<dbReference type="InterPro" id="IPR008250">
    <property type="entry name" value="ATPase_P-typ_transduc_dom_A_sf"/>
</dbReference>
<proteinExistence type="inferred from homology"/>
<dbReference type="GO" id="GO:0005524">
    <property type="term" value="F:ATP binding"/>
    <property type="evidence" value="ECO:0007669"/>
    <property type="project" value="UniProtKB-UniRule"/>
</dbReference>
<dbReference type="Proteomes" id="UP000009226">
    <property type="component" value="Chromosome"/>
</dbReference>
<dbReference type="Pfam" id="PF00403">
    <property type="entry name" value="HMA"/>
    <property type="match status" value="1"/>
</dbReference>
<evidence type="ECO:0000256" key="6">
    <source>
        <dbReference type="ARBA" id="ARBA00022741"/>
    </source>
</evidence>
<dbReference type="InterPro" id="IPR027256">
    <property type="entry name" value="P-typ_ATPase_IB"/>
</dbReference>
<feature type="transmembrane region" description="Helical" evidence="13">
    <location>
        <begin position="346"/>
        <end position="370"/>
    </location>
</feature>
<dbReference type="SUPFAM" id="SSF81665">
    <property type="entry name" value="Calcium ATPase, transmembrane domain M"/>
    <property type="match status" value="1"/>
</dbReference>
<dbReference type="InterPro" id="IPR006121">
    <property type="entry name" value="HMA_dom"/>
</dbReference>
<dbReference type="FunFam" id="2.70.150.10:FF:000002">
    <property type="entry name" value="Copper-transporting ATPase 1, putative"/>
    <property type="match status" value="1"/>
</dbReference>
<keyword evidence="4 13" id="KW-0812">Transmembrane</keyword>